<protein>
    <submittedName>
        <fullName evidence="2">Uncharacterized protein</fullName>
    </submittedName>
</protein>
<dbReference type="EMBL" id="MU856866">
    <property type="protein sequence ID" value="KAK4156536.1"/>
    <property type="molecule type" value="Genomic_DNA"/>
</dbReference>
<dbReference type="Proteomes" id="UP001302745">
    <property type="component" value="Unassembled WGS sequence"/>
</dbReference>
<feature type="compositionally biased region" description="Polar residues" evidence="1">
    <location>
        <begin position="112"/>
        <end position="128"/>
    </location>
</feature>
<feature type="compositionally biased region" description="Low complexity" evidence="1">
    <location>
        <begin position="187"/>
        <end position="197"/>
    </location>
</feature>
<comment type="caution">
    <text evidence="2">The sequence shown here is derived from an EMBL/GenBank/DDBJ whole genome shotgun (WGS) entry which is preliminary data.</text>
</comment>
<evidence type="ECO:0000256" key="1">
    <source>
        <dbReference type="SAM" id="MobiDB-lite"/>
    </source>
</evidence>
<name>A0AAN6VTD6_9PEZI</name>
<organism evidence="2 3">
    <name type="scientific">Chaetomidium leptoderma</name>
    <dbReference type="NCBI Taxonomy" id="669021"/>
    <lineage>
        <taxon>Eukaryota</taxon>
        <taxon>Fungi</taxon>
        <taxon>Dikarya</taxon>
        <taxon>Ascomycota</taxon>
        <taxon>Pezizomycotina</taxon>
        <taxon>Sordariomycetes</taxon>
        <taxon>Sordariomycetidae</taxon>
        <taxon>Sordariales</taxon>
        <taxon>Chaetomiaceae</taxon>
        <taxon>Chaetomidium</taxon>
    </lineage>
</organism>
<feature type="region of interest" description="Disordered" evidence="1">
    <location>
        <begin position="1"/>
        <end position="210"/>
    </location>
</feature>
<reference evidence="2" key="2">
    <citation type="submission" date="2023-05" db="EMBL/GenBank/DDBJ databases">
        <authorList>
            <consortium name="Lawrence Berkeley National Laboratory"/>
            <person name="Steindorff A."/>
            <person name="Hensen N."/>
            <person name="Bonometti L."/>
            <person name="Westerberg I."/>
            <person name="Brannstrom I.O."/>
            <person name="Guillou S."/>
            <person name="Cros-Aarteil S."/>
            <person name="Calhoun S."/>
            <person name="Haridas S."/>
            <person name="Kuo A."/>
            <person name="Mondo S."/>
            <person name="Pangilinan J."/>
            <person name="Riley R."/>
            <person name="Labutti K."/>
            <person name="Andreopoulos B."/>
            <person name="Lipzen A."/>
            <person name="Chen C."/>
            <person name="Yanf M."/>
            <person name="Daum C."/>
            <person name="Ng V."/>
            <person name="Clum A."/>
            <person name="Ohm R."/>
            <person name="Martin F."/>
            <person name="Silar P."/>
            <person name="Natvig D."/>
            <person name="Lalanne C."/>
            <person name="Gautier V."/>
            <person name="Ament-Velasquez S.L."/>
            <person name="Kruys A."/>
            <person name="Hutchinson M.I."/>
            <person name="Powell A.J."/>
            <person name="Barry K."/>
            <person name="Miller A.N."/>
            <person name="Grigoriev I.V."/>
            <person name="Debuchy R."/>
            <person name="Gladieux P."/>
            <person name="Thoren M.H."/>
            <person name="Johannesson H."/>
        </authorList>
    </citation>
    <scope>NUCLEOTIDE SEQUENCE</scope>
    <source>
        <strain evidence="2">CBS 538.74</strain>
    </source>
</reference>
<feature type="compositionally biased region" description="Low complexity" evidence="1">
    <location>
        <begin position="34"/>
        <end position="55"/>
    </location>
</feature>
<reference evidence="2" key="1">
    <citation type="journal article" date="2023" name="Mol. Phylogenet. Evol.">
        <title>Genome-scale phylogeny and comparative genomics of the fungal order Sordariales.</title>
        <authorList>
            <person name="Hensen N."/>
            <person name="Bonometti L."/>
            <person name="Westerberg I."/>
            <person name="Brannstrom I.O."/>
            <person name="Guillou S."/>
            <person name="Cros-Aarteil S."/>
            <person name="Calhoun S."/>
            <person name="Haridas S."/>
            <person name="Kuo A."/>
            <person name="Mondo S."/>
            <person name="Pangilinan J."/>
            <person name="Riley R."/>
            <person name="LaButti K."/>
            <person name="Andreopoulos B."/>
            <person name="Lipzen A."/>
            <person name="Chen C."/>
            <person name="Yan M."/>
            <person name="Daum C."/>
            <person name="Ng V."/>
            <person name="Clum A."/>
            <person name="Steindorff A."/>
            <person name="Ohm R.A."/>
            <person name="Martin F."/>
            <person name="Silar P."/>
            <person name="Natvig D.O."/>
            <person name="Lalanne C."/>
            <person name="Gautier V."/>
            <person name="Ament-Velasquez S.L."/>
            <person name="Kruys A."/>
            <person name="Hutchinson M.I."/>
            <person name="Powell A.J."/>
            <person name="Barry K."/>
            <person name="Miller A.N."/>
            <person name="Grigoriev I.V."/>
            <person name="Debuchy R."/>
            <person name="Gladieux P."/>
            <person name="Hiltunen Thoren M."/>
            <person name="Johannesson H."/>
        </authorList>
    </citation>
    <scope>NUCLEOTIDE SEQUENCE</scope>
    <source>
        <strain evidence="2">CBS 538.74</strain>
    </source>
</reference>
<dbReference type="AlphaFoldDB" id="A0AAN6VTD6"/>
<gene>
    <name evidence="2" type="ORF">C8A00DRAFT_12552</name>
</gene>
<evidence type="ECO:0000313" key="3">
    <source>
        <dbReference type="Proteomes" id="UP001302745"/>
    </source>
</evidence>
<keyword evidence="3" id="KW-1185">Reference proteome</keyword>
<proteinExistence type="predicted"/>
<feature type="compositionally biased region" description="Low complexity" evidence="1">
    <location>
        <begin position="129"/>
        <end position="142"/>
    </location>
</feature>
<evidence type="ECO:0000313" key="2">
    <source>
        <dbReference type="EMBL" id="KAK4156536.1"/>
    </source>
</evidence>
<feature type="compositionally biased region" description="Low complexity" evidence="1">
    <location>
        <begin position="1"/>
        <end position="21"/>
    </location>
</feature>
<accession>A0AAN6VTD6</accession>
<sequence>MFRGRSIGSRSRSPSARLSPSRAREPSLARQATANSLSSFLSSQQPSSQPAQNDQPDPEDMLRDLIDATQSSSDAISAALHGVKRPHDDEATDEPLAKRDKLGEELERMSASHPTRVSNTAPFSSSEVSTLGTTTYSSTTTTNGAPPATSGIPTANRGGPAQLPIRTLRRRLPHRGNGTFMSRSGIPEASEPGSSSDGESERAFDGQGGQ</sequence>
<feature type="compositionally biased region" description="Basic and acidic residues" evidence="1">
    <location>
        <begin position="85"/>
        <end position="110"/>
    </location>
</feature>